<accession>A0A9N7B5V7</accession>
<protein>
    <submittedName>
        <fullName evidence="1">Uncharacterized protein</fullName>
    </submittedName>
</protein>
<name>A0A9N7B5V7_MYCCC</name>
<dbReference type="EMBL" id="CP006959">
    <property type="protein sequence ID" value="AJK51313.1"/>
    <property type="molecule type" value="Genomic_DNA"/>
</dbReference>
<dbReference type="KEGG" id="mcai:MCCG_0336"/>
<gene>
    <name evidence="1" type="ORF">MCCG_0336</name>
</gene>
<dbReference type="Proteomes" id="UP000031910">
    <property type="component" value="Chromosome"/>
</dbReference>
<reference evidence="1 2" key="1">
    <citation type="submission" date="2013-12" db="EMBL/GenBank/DDBJ databases">
        <authorList>
            <person name="Wang R."/>
            <person name="Li Y."/>
            <person name="Zheng H."/>
            <person name="Xin J."/>
        </authorList>
    </citation>
    <scope>NUCLEOTIDE SEQUENCE [LARGE SCALE GENOMIC DNA]</scope>
    <source>
        <strain evidence="1 2">87001</strain>
    </source>
</reference>
<dbReference type="AlphaFoldDB" id="A0A9N7B5V7"/>
<evidence type="ECO:0000313" key="2">
    <source>
        <dbReference type="Proteomes" id="UP000031910"/>
    </source>
</evidence>
<keyword evidence="2" id="KW-1185">Reference proteome</keyword>
<dbReference type="RefSeq" id="WP_019269284.1">
    <property type="nucleotide sequence ID" value="NZ_CP006959.1"/>
</dbReference>
<organism evidence="1 2">
    <name type="scientific">Mycoplasma capricolum subsp. capripneumoniae 87001</name>
    <dbReference type="NCBI Taxonomy" id="1124992"/>
    <lineage>
        <taxon>Bacteria</taxon>
        <taxon>Bacillati</taxon>
        <taxon>Mycoplasmatota</taxon>
        <taxon>Mollicutes</taxon>
        <taxon>Mycoplasmataceae</taxon>
        <taxon>Mycoplasma</taxon>
    </lineage>
</organism>
<sequence>MSNCKIYTLQPVLTSVAKLVVQEVNKNCYWIINNSENYPYSSYTNDQLEEEFEKLNSTFIQWKSLTNEFFNEDVFDFNNSNSLEQLYAQITEKLDFLSRYIFNIYDLTFLESSWPKPDLFAYNKTNLFSPNNWKFSDELRHLIFLSYLFKKFTWYFWRINNDFI</sequence>
<proteinExistence type="predicted"/>
<evidence type="ECO:0000313" key="1">
    <source>
        <dbReference type="EMBL" id="AJK51313.1"/>
    </source>
</evidence>